<dbReference type="EMBL" id="LAZR01012283">
    <property type="protein sequence ID" value="KKM27649.1"/>
    <property type="molecule type" value="Genomic_DNA"/>
</dbReference>
<dbReference type="SUPFAM" id="SSF53448">
    <property type="entry name" value="Nucleotide-diphospho-sugar transferases"/>
    <property type="match status" value="1"/>
</dbReference>
<evidence type="ECO:0008006" key="2">
    <source>
        <dbReference type="Google" id="ProtNLM"/>
    </source>
</evidence>
<gene>
    <name evidence="1" type="ORF">LCGC14_1572570</name>
</gene>
<name>A0A0F9J5H4_9ZZZZ</name>
<comment type="caution">
    <text evidence="1">The sequence shown here is derived from an EMBL/GenBank/DDBJ whole genome shotgun (WGS) entry which is preliminary data.</text>
</comment>
<proteinExistence type="predicted"/>
<feature type="non-terminal residue" evidence="1">
    <location>
        <position position="149"/>
    </location>
</feature>
<dbReference type="InterPro" id="IPR029044">
    <property type="entry name" value="Nucleotide-diphossugar_trans"/>
</dbReference>
<dbReference type="Gene3D" id="3.90.550.10">
    <property type="entry name" value="Spore Coat Polysaccharide Biosynthesis Protein SpsA, Chain A"/>
    <property type="match status" value="1"/>
</dbReference>
<accession>A0A0F9J5H4</accession>
<protein>
    <recommendedName>
        <fullName evidence="2">Glycosyltransferase 2-like domain-containing protein</fullName>
    </recommendedName>
</protein>
<dbReference type="AlphaFoldDB" id="A0A0F9J5H4"/>
<sequence length="149" mass="16949">MEIAILFLTYARTDYAVRTIRGILDYLEGCERRWFVADDGSSEAHHSAVMAALEGEELIGDHNERIGAGASWNRGLDACFHESEILLYLEDDWELLKPFDISVFIALIQEVSKIGMVRLGYLPVGLDCHTVGHFGHHYLRIEKTTAYQY</sequence>
<evidence type="ECO:0000313" key="1">
    <source>
        <dbReference type="EMBL" id="KKM27649.1"/>
    </source>
</evidence>
<reference evidence="1" key="1">
    <citation type="journal article" date="2015" name="Nature">
        <title>Complex archaea that bridge the gap between prokaryotes and eukaryotes.</title>
        <authorList>
            <person name="Spang A."/>
            <person name="Saw J.H."/>
            <person name="Jorgensen S.L."/>
            <person name="Zaremba-Niedzwiedzka K."/>
            <person name="Martijn J."/>
            <person name="Lind A.E."/>
            <person name="van Eijk R."/>
            <person name="Schleper C."/>
            <person name="Guy L."/>
            <person name="Ettema T.J."/>
        </authorList>
    </citation>
    <scope>NUCLEOTIDE SEQUENCE</scope>
</reference>
<organism evidence="1">
    <name type="scientific">marine sediment metagenome</name>
    <dbReference type="NCBI Taxonomy" id="412755"/>
    <lineage>
        <taxon>unclassified sequences</taxon>
        <taxon>metagenomes</taxon>
        <taxon>ecological metagenomes</taxon>
    </lineage>
</organism>